<name>A0A6A5X9G7_9PLEO</name>
<dbReference type="GO" id="GO:0043386">
    <property type="term" value="P:mycotoxin biosynthetic process"/>
    <property type="evidence" value="ECO:0007669"/>
    <property type="project" value="InterPro"/>
</dbReference>
<feature type="non-terminal residue" evidence="4">
    <location>
        <position position="190"/>
    </location>
</feature>
<proteinExistence type="inferred from homology"/>
<comment type="pathway">
    <text evidence="1">Mycotoxin biosynthesis.</text>
</comment>
<dbReference type="Proteomes" id="UP000799778">
    <property type="component" value="Unassembled WGS sequence"/>
</dbReference>
<evidence type="ECO:0000256" key="2">
    <source>
        <dbReference type="ARBA" id="ARBA00023002"/>
    </source>
</evidence>
<dbReference type="RefSeq" id="XP_033377746.1">
    <property type="nucleotide sequence ID" value="XM_033522924.1"/>
</dbReference>
<dbReference type="Pfam" id="PF11807">
    <property type="entry name" value="UstYa"/>
    <property type="match status" value="1"/>
</dbReference>
<dbReference type="EMBL" id="ML978078">
    <property type="protein sequence ID" value="KAF2009407.1"/>
    <property type="molecule type" value="Genomic_DNA"/>
</dbReference>
<feature type="non-terminal residue" evidence="4">
    <location>
        <position position="1"/>
    </location>
</feature>
<accession>A0A6A5X9G7</accession>
<evidence type="ECO:0000313" key="4">
    <source>
        <dbReference type="EMBL" id="KAF2009407.1"/>
    </source>
</evidence>
<comment type="similarity">
    <text evidence="3">Belongs to the ustYa family.</text>
</comment>
<sequence>LLVGFFLGQSFTQNALMGSFSNRFSTSLILGFQPRAFEYNAVYGGKEHGGVAWDELIPSNGGVFAHPKIAPKGARFAVWEQLSCLNSIREAYWTTLDFALSSATMTPAKFPSDISPQNVRYCVDMMRQALMCNPDLTTLPANASAGSSSSEDDGLASSSGAAVHHCKNWEQLEMFMEKWEVVEGKSAEGE</sequence>
<dbReference type="OrthoDB" id="3687641at2759"/>
<keyword evidence="5" id="KW-1185">Reference proteome</keyword>
<dbReference type="InterPro" id="IPR021765">
    <property type="entry name" value="UstYa-like"/>
</dbReference>
<reference evidence="4" key="1">
    <citation type="journal article" date="2020" name="Stud. Mycol.">
        <title>101 Dothideomycetes genomes: a test case for predicting lifestyles and emergence of pathogens.</title>
        <authorList>
            <person name="Haridas S."/>
            <person name="Albert R."/>
            <person name="Binder M."/>
            <person name="Bloem J."/>
            <person name="Labutti K."/>
            <person name="Salamov A."/>
            <person name="Andreopoulos B."/>
            <person name="Baker S."/>
            <person name="Barry K."/>
            <person name="Bills G."/>
            <person name="Bluhm B."/>
            <person name="Cannon C."/>
            <person name="Castanera R."/>
            <person name="Culley D."/>
            <person name="Daum C."/>
            <person name="Ezra D."/>
            <person name="Gonzalez J."/>
            <person name="Henrissat B."/>
            <person name="Kuo A."/>
            <person name="Liang C."/>
            <person name="Lipzen A."/>
            <person name="Lutzoni F."/>
            <person name="Magnuson J."/>
            <person name="Mondo S."/>
            <person name="Nolan M."/>
            <person name="Ohm R."/>
            <person name="Pangilinan J."/>
            <person name="Park H.-J."/>
            <person name="Ramirez L."/>
            <person name="Alfaro M."/>
            <person name="Sun H."/>
            <person name="Tritt A."/>
            <person name="Yoshinaga Y."/>
            <person name="Zwiers L.-H."/>
            <person name="Turgeon B."/>
            <person name="Goodwin S."/>
            <person name="Spatafora J."/>
            <person name="Crous P."/>
            <person name="Grigoriev I."/>
        </authorList>
    </citation>
    <scope>NUCLEOTIDE SEQUENCE</scope>
    <source>
        <strain evidence="4">CBS 175.79</strain>
    </source>
</reference>
<dbReference type="PANTHER" id="PTHR33365:SF11">
    <property type="entry name" value="TAT PATHWAY SIGNAL SEQUENCE"/>
    <property type="match status" value="1"/>
</dbReference>
<evidence type="ECO:0000313" key="5">
    <source>
        <dbReference type="Proteomes" id="UP000799778"/>
    </source>
</evidence>
<dbReference type="PANTHER" id="PTHR33365">
    <property type="entry name" value="YALI0B05434P"/>
    <property type="match status" value="1"/>
</dbReference>
<evidence type="ECO:0000256" key="1">
    <source>
        <dbReference type="ARBA" id="ARBA00004685"/>
    </source>
</evidence>
<gene>
    <name evidence="4" type="ORF">BU24DRAFT_320769</name>
</gene>
<dbReference type="GeneID" id="54280321"/>
<protein>
    <submittedName>
        <fullName evidence="4">Uncharacterized protein</fullName>
    </submittedName>
</protein>
<evidence type="ECO:0000256" key="3">
    <source>
        <dbReference type="ARBA" id="ARBA00035112"/>
    </source>
</evidence>
<dbReference type="AlphaFoldDB" id="A0A6A5X9G7"/>
<organism evidence="4 5">
    <name type="scientific">Aaosphaeria arxii CBS 175.79</name>
    <dbReference type="NCBI Taxonomy" id="1450172"/>
    <lineage>
        <taxon>Eukaryota</taxon>
        <taxon>Fungi</taxon>
        <taxon>Dikarya</taxon>
        <taxon>Ascomycota</taxon>
        <taxon>Pezizomycotina</taxon>
        <taxon>Dothideomycetes</taxon>
        <taxon>Pleosporomycetidae</taxon>
        <taxon>Pleosporales</taxon>
        <taxon>Pleosporales incertae sedis</taxon>
        <taxon>Aaosphaeria</taxon>
    </lineage>
</organism>
<keyword evidence="2" id="KW-0560">Oxidoreductase</keyword>
<dbReference type="GO" id="GO:0016491">
    <property type="term" value="F:oxidoreductase activity"/>
    <property type="evidence" value="ECO:0007669"/>
    <property type="project" value="UniProtKB-KW"/>
</dbReference>